<comment type="caution">
    <text evidence="1">The sequence shown here is derived from an EMBL/GenBank/DDBJ whole genome shotgun (WGS) entry which is preliminary data.</text>
</comment>
<accession>A0A9N9H8G6</accession>
<dbReference type="AlphaFoldDB" id="A0A9N9H8G6"/>
<reference evidence="1" key="1">
    <citation type="submission" date="2021-06" db="EMBL/GenBank/DDBJ databases">
        <authorList>
            <person name="Kallberg Y."/>
            <person name="Tangrot J."/>
            <person name="Rosling A."/>
        </authorList>
    </citation>
    <scope>NUCLEOTIDE SEQUENCE</scope>
    <source>
        <strain evidence="1">BR232B</strain>
    </source>
</reference>
<proteinExistence type="predicted"/>
<evidence type="ECO:0000313" key="2">
    <source>
        <dbReference type="Proteomes" id="UP000789739"/>
    </source>
</evidence>
<name>A0A9N9H8G6_9GLOM</name>
<dbReference type="Proteomes" id="UP000789739">
    <property type="component" value="Unassembled WGS sequence"/>
</dbReference>
<keyword evidence="2" id="KW-1185">Reference proteome</keyword>
<organism evidence="1 2">
    <name type="scientific">Paraglomus brasilianum</name>
    <dbReference type="NCBI Taxonomy" id="144538"/>
    <lineage>
        <taxon>Eukaryota</taxon>
        <taxon>Fungi</taxon>
        <taxon>Fungi incertae sedis</taxon>
        <taxon>Mucoromycota</taxon>
        <taxon>Glomeromycotina</taxon>
        <taxon>Glomeromycetes</taxon>
        <taxon>Paraglomerales</taxon>
        <taxon>Paraglomeraceae</taxon>
        <taxon>Paraglomus</taxon>
    </lineage>
</organism>
<evidence type="ECO:0000313" key="1">
    <source>
        <dbReference type="EMBL" id="CAG8656501.1"/>
    </source>
</evidence>
<dbReference type="EMBL" id="CAJVPI010003270">
    <property type="protein sequence ID" value="CAG8656501.1"/>
    <property type="molecule type" value="Genomic_DNA"/>
</dbReference>
<protein>
    <submittedName>
        <fullName evidence="1">11263_t:CDS:1</fullName>
    </submittedName>
</protein>
<feature type="non-terminal residue" evidence="1">
    <location>
        <position position="1"/>
    </location>
</feature>
<gene>
    <name evidence="1" type="ORF">PBRASI_LOCUS10548</name>
</gene>
<sequence length="44" mass="5014">MAVDIFTTMNVNKGFAIYTEQSMTHGSDFSLRPEMPKATCEREK</sequence>